<sequence length="373" mass="39429">MTLQKAKRFALIIAVLLGAALFLQNFQHVEKPEMVATQGRTFETATVAEIVRDNLQEDGSRAGDQEVLLQMTSGSQKGRLVAANCPNGLLFGTICEPGMKVIVLSSVVGALDLHTVYNVDRSLPIYLYIGTFLLMLSLIGGKKGMKSAAALVLTFVCFVYLFFPMIFRGTPPVVAAVLTAAVILAATMYLINGWSRKGGIAFLGTLGGVVVSGAAALIFGQMTNLSGYNVSNIESLLFVAQNTAIDVGQLLFAGVLFASLGAVMDIAMDITAACTAVVKENPAISREKLFAVGMDVGRDVMGTMATTLILAFFGGSLSVWVLDYVYDLSYLQLINSNSVGVEIMKGFAGSFGVILTVPLSAALNAFAAESKKS</sequence>
<dbReference type="PATRIC" id="fig|1111454.3.peg.1933"/>
<protein>
    <submittedName>
        <fullName evidence="2">YibE/F-like protein</fullName>
    </submittedName>
</protein>
<keyword evidence="1" id="KW-1133">Transmembrane helix</keyword>
<dbReference type="STRING" id="1111454.HMPREF1250_1641"/>
<dbReference type="Proteomes" id="UP000017090">
    <property type="component" value="Unassembled WGS sequence"/>
</dbReference>
<organism evidence="2 3">
    <name type="scientific">Megasphaera vaginalis</name>
    <name type="common">ex Srinivasan et al. 2021</name>
    <dbReference type="NCBI Taxonomy" id="1111454"/>
    <lineage>
        <taxon>Bacteria</taxon>
        <taxon>Bacillati</taxon>
        <taxon>Bacillota</taxon>
        <taxon>Negativicutes</taxon>
        <taxon>Veillonellales</taxon>
        <taxon>Veillonellaceae</taxon>
        <taxon>Megasphaera</taxon>
    </lineage>
</organism>
<dbReference type="PANTHER" id="PTHR41771:SF1">
    <property type="entry name" value="MEMBRANE PROTEIN"/>
    <property type="match status" value="1"/>
</dbReference>
<evidence type="ECO:0000313" key="2">
    <source>
        <dbReference type="EMBL" id="ERT57115.1"/>
    </source>
</evidence>
<feature type="transmembrane region" description="Helical" evidence="1">
    <location>
        <begin position="346"/>
        <end position="367"/>
    </location>
</feature>
<name>U7UCL7_9FIRM</name>
<feature type="transmembrane region" description="Helical" evidence="1">
    <location>
        <begin position="299"/>
        <end position="326"/>
    </location>
</feature>
<dbReference type="AlphaFoldDB" id="U7UCL7"/>
<evidence type="ECO:0000256" key="1">
    <source>
        <dbReference type="SAM" id="Phobius"/>
    </source>
</evidence>
<keyword evidence="3" id="KW-1185">Reference proteome</keyword>
<feature type="transmembrane region" description="Helical" evidence="1">
    <location>
        <begin position="198"/>
        <end position="219"/>
    </location>
</feature>
<feature type="transmembrane region" description="Helical" evidence="1">
    <location>
        <begin position="173"/>
        <end position="191"/>
    </location>
</feature>
<comment type="caution">
    <text evidence="2">The sequence shown here is derived from an EMBL/GenBank/DDBJ whole genome shotgun (WGS) entry which is preliminary data.</text>
</comment>
<evidence type="ECO:0000313" key="3">
    <source>
        <dbReference type="Proteomes" id="UP000017090"/>
    </source>
</evidence>
<dbReference type="EMBL" id="AWXA01000053">
    <property type="protein sequence ID" value="ERT57115.1"/>
    <property type="molecule type" value="Genomic_DNA"/>
</dbReference>
<feature type="transmembrane region" description="Helical" evidence="1">
    <location>
        <begin position="123"/>
        <end position="141"/>
    </location>
</feature>
<reference evidence="2 3" key="1">
    <citation type="submission" date="2013-09" db="EMBL/GenBank/DDBJ databases">
        <authorList>
            <person name="Durkin A.S."/>
            <person name="Haft D.R."/>
            <person name="McCorrison J."/>
            <person name="Torralba M."/>
            <person name="Gillis M."/>
            <person name="Haft D.H."/>
            <person name="Methe B."/>
            <person name="Sutton G."/>
            <person name="Nelson K.E."/>
        </authorList>
    </citation>
    <scope>NUCLEOTIDE SEQUENCE [LARGE SCALE GENOMIC DNA]</scope>
    <source>
        <strain evidence="2 3">BV3C16-1</strain>
    </source>
</reference>
<keyword evidence="1" id="KW-0812">Transmembrane</keyword>
<gene>
    <name evidence="2" type="ORF">HMPREF1250_1641</name>
</gene>
<proteinExistence type="predicted"/>
<dbReference type="OrthoDB" id="5753718at2"/>
<keyword evidence="1" id="KW-0472">Membrane</keyword>
<dbReference type="Pfam" id="PF07907">
    <property type="entry name" value="YibE_F"/>
    <property type="match status" value="1"/>
</dbReference>
<feature type="transmembrane region" description="Helical" evidence="1">
    <location>
        <begin position="148"/>
        <end position="167"/>
    </location>
</feature>
<dbReference type="InterPro" id="IPR012507">
    <property type="entry name" value="YibE_F"/>
</dbReference>
<dbReference type="PANTHER" id="PTHR41771">
    <property type="entry name" value="MEMBRANE PROTEIN-RELATED"/>
    <property type="match status" value="1"/>
</dbReference>
<accession>U7UCL7</accession>
<dbReference type="eggNOG" id="COG5438">
    <property type="taxonomic scope" value="Bacteria"/>
</dbReference>